<comment type="caution">
    <text evidence="1">The sequence shown here is derived from an EMBL/GenBank/DDBJ whole genome shotgun (WGS) entry which is preliminary data.</text>
</comment>
<protein>
    <submittedName>
        <fullName evidence="1">Uncharacterized protein</fullName>
    </submittedName>
</protein>
<reference evidence="1" key="1">
    <citation type="submission" date="2023-09" db="EMBL/GenBank/DDBJ databases">
        <title>Paucibacter sp. APW11 Genome sequencing and assembly.</title>
        <authorList>
            <person name="Kim I."/>
        </authorList>
    </citation>
    <scope>NUCLEOTIDE SEQUENCE</scope>
    <source>
        <strain evidence="1">APW11</strain>
    </source>
</reference>
<dbReference type="EMBL" id="JAVXZY010000001">
    <property type="protein sequence ID" value="MDT8998456.1"/>
    <property type="molecule type" value="Genomic_DNA"/>
</dbReference>
<organism evidence="1 2">
    <name type="scientific">Roseateles aquae</name>
    <dbReference type="NCBI Taxonomy" id="3077235"/>
    <lineage>
        <taxon>Bacteria</taxon>
        <taxon>Pseudomonadati</taxon>
        <taxon>Pseudomonadota</taxon>
        <taxon>Betaproteobacteria</taxon>
        <taxon>Burkholderiales</taxon>
        <taxon>Sphaerotilaceae</taxon>
        <taxon>Roseateles</taxon>
    </lineage>
</organism>
<sequence length="143" mass="15601">MHGLAQFDRLLSQAQSARLWGASAVQAPLHLLDPHGHEVAELSATPSSAEILAAAYRLQADDWCGLLADEASDRSRHPGQPAWRLALFRAERHGQPRLGRDTGPQWLSPALPRGAALQPGDLLQQARKAAVQALWQAGWRLRA</sequence>
<accession>A0ABU3P9P8</accession>
<dbReference type="RefSeq" id="WP_315648797.1">
    <property type="nucleotide sequence ID" value="NZ_JAVXZY010000001.1"/>
</dbReference>
<keyword evidence="2" id="KW-1185">Reference proteome</keyword>
<dbReference type="Proteomes" id="UP001246372">
    <property type="component" value="Unassembled WGS sequence"/>
</dbReference>
<name>A0ABU3P9P8_9BURK</name>
<gene>
    <name evidence="1" type="ORF">RQP53_04105</name>
</gene>
<proteinExistence type="predicted"/>
<evidence type="ECO:0000313" key="2">
    <source>
        <dbReference type="Proteomes" id="UP001246372"/>
    </source>
</evidence>
<evidence type="ECO:0000313" key="1">
    <source>
        <dbReference type="EMBL" id="MDT8998456.1"/>
    </source>
</evidence>